<dbReference type="GO" id="GO:0003993">
    <property type="term" value="F:acid phosphatase activity"/>
    <property type="evidence" value="ECO:0007669"/>
    <property type="project" value="UniProtKB-EC"/>
</dbReference>
<evidence type="ECO:0000313" key="9">
    <source>
        <dbReference type="Proteomes" id="UP000887577"/>
    </source>
</evidence>
<keyword evidence="6" id="KW-1015">Disulfide bond</keyword>
<name>A0A914YQS2_9BILA</name>
<sequence length="105" mass="12256">MILLLIKIFMIFVSLISLALCDETDEGTLLFVQTIWRHGDRTPTETFTYDQTQTWKEGWGELTEKGMRQHLNLGKKLRSVYVDHHKFLSSNYKSNEIYVRSTGKG</sequence>
<dbReference type="Gene3D" id="3.40.50.1240">
    <property type="entry name" value="Phosphoglycerate mutase-like"/>
    <property type="match status" value="1"/>
</dbReference>
<dbReference type="Proteomes" id="UP000887577">
    <property type="component" value="Unplaced"/>
</dbReference>
<evidence type="ECO:0000256" key="7">
    <source>
        <dbReference type="ARBA" id="ARBA00023180"/>
    </source>
</evidence>
<keyword evidence="7" id="KW-0325">Glycoprotein</keyword>
<keyword evidence="5" id="KW-0378">Hydrolase</keyword>
<evidence type="ECO:0000256" key="4">
    <source>
        <dbReference type="ARBA" id="ARBA00022729"/>
    </source>
</evidence>
<evidence type="ECO:0000313" key="10">
    <source>
        <dbReference type="WBParaSite" id="PSU_v2.g2528.t1"/>
    </source>
</evidence>
<dbReference type="Pfam" id="PF00328">
    <property type="entry name" value="His_Phos_2"/>
    <property type="match status" value="1"/>
</dbReference>
<keyword evidence="4 8" id="KW-0732">Signal</keyword>
<dbReference type="EC" id="3.1.3.2" evidence="3"/>
<proteinExistence type="inferred from homology"/>
<accession>A0A914YQS2</accession>
<feature type="signal peptide" evidence="8">
    <location>
        <begin position="1"/>
        <end position="21"/>
    </location>
</feature>
<protein>
    <recommendedName>
        <fullName evidence="3">acid phosphatase</fullName>
        <ecNumber evidence="3">3.1.3.2</ecNumber>
    </recommendedName>
</protein>
<evidence type="ECO:0000256" key="3">
    <source>
        <dbReference type="ARBA" id="ARBA00012646"/>
    </source>
</evidence>
<dbReference type="PANTHER" id="PTHR11567">
    <property type="entry name" value="ACID PHOSPHATASE-RELATED"/>
    <property type="match status" value="1"/>
</dbReference>
<evidence type="ECO:0000256" key="8">
    <source>
        <dbReference type="SAM" id="SignalP"/>
    </source>
</evidence>
<evidence type="ECO:0000256" key="2">
    <source>
        <dbReference type="ARBA" id="ARBA00005375"/>
    </source>
</evidence>
<keyword evidence="9" id="KW-1185">Reference proteome</keyword>
<dbReference type="InterPro" id="IPR050645">
    <property type="entry name" value="Histidine_acid_phosphatase"/>
</dbReference>
<dbReference type="WBParaSite" id="PSU_v2.g2528.t1">
    <property type="protein sequence ID" value="PSU_v2.g2528.t1"/>
    <property type="gene ID" value="PSU_v2.g2528"/>
</dbReference>
<comment type="catalytic activity">
    <reaction evidence="1">
        <text>a phosphate monoester + H2O = an alcohol + phosphate</text>
        <dbReference type="Rhea" id="RHEA:15017"/>
        <dbReference type="ChEBI" id="CHEBI:15377"/>
        <dbReference type="ChEBI" id="CHEBI:30879"/>
        <dbReference type="ChEBI" id="CHEBI:43474"/>
        <dbReference type="ChEBI" id="CHEBI:67140"/>
        <dbReference type="EC" id="3.1.3.2"/>
    </reaction>
</comment>
<evidence type="ECO:0000256" key="1">
    <source>
        <dbReference type="ARBA" id="ARBA00000032"/>
    </source>
</evidence>
<organism evidence="9 10">
    <name type="scientific">Panagrolaimus superbus</name>
    <dbReference type="NCBI Taxonomy" id="310955"/>
    <lineage>
        <taxon>Eukaryota</taxon>
        <taxon>Metazoa</taxon>
        <taxon>Ecdysozoa</taxon>
        <taxon>Nematoda</taxon>
        <taxon>Chromadorea</taxon>
        <taxon>Rhabditida</taxon>
        <taxon>Tylenchina</taxon>
        <taxon>Panagrolaimomorpha</taxon>
        <taxon>Panagrolaimoidea</taxon>
        <taxon>Panagrolaimidae</taxon>
        <taxon>Panagrolaimus</taxon>
    </lineage>
</organism>
<comment type="similarity">
    <text evidence="2">Belongs to the histidine acid phosphatase family.</text>
</comment>
<dbReference type="PROSITE" id="PS00616">
    <property type="entry name" value="HIS_ACID_PHOSPHAT_1"/>
    <property type="match status" value="1"/>
</dbReference>
<evidence type="ECO:0000256" key="5">
    <source>
        <dbReference type="ARBA" id="ARBA00022801"/>
    </source>
</evidence>
<dbReference type="InterPro" id="IPR000560">
    <property type="entry name" value="His_Pase_clade-2"/>
</dbReference>
<dbReference type="SUPFAM" id="SSF53254">
    <property type="entry name" value="Phosphoglycerate mutase-like"/>
    <property type="match status" value="1"/>
</dbReference>
<dbReference type="AlphaFoldDB" id="A0A914YQS2"/>
<dbReference type="CDD" id="cd07061">
    <property type="entry name" value="HP_HAP_like"/>
    <property type="match status" value="1"/>
</dbReference>
<dbReference type="PANTHER" id="PTHR11567:SF211">
    <property type="entry name" value="PROSTATIC ACID PHOSPHATASE"/>
    <property type="match status" value="1"/>
</dbReference>
<feature type="chain" id="PRO_5037732109" description="acid phosphatase" evidence="8">
    <location>
        <begin position="22"/>
        <end position="105"/>
    </location>
</feature>
<dbReference type="InterPro" id="IPR029033">
    <property type="entry name" value="His_PPase_superfam"/>
</dbReference>
<dbReference type="InterPro" id="IPR033379">
    <property type="entry name" value="Acid_Pase_AS"/>
</dbReference>
<evidence type="ECO:0000256" key="6">
    <source>
        <dbReference type="ARBA" id="ARBA00023157"/>
    </source>
</evidence>
<reference evidence="10" key="1">
    <citation type="submission" date="2022-11" db="UniProtKB">
        <authorList>
            <consortium name="WormBaseParasite"/>
        </authorList>
    </citation>
    <scope>IDENTIFICATION</scope>
</reference>